<reference evidence="6 7" key="1">
    <citation type="submission" date="2017-03" db="EMBL/GenBank/DDBJ databases">
        <title>Genomes of endolithic fungi from Antarctica.</title>
        <authorList>
            <person name="Coleine C."/>
            <person name="Masonjones S."/>
            <person name="Stajich J.E."/>
        </authorList>
    </citation>
    <scope>NUCLEOTIDE SEQUENCE [LARGE SCALE GENOMIC DNA]</scope>
    <source>
        <strain evidence="6 7">CCFEE 5311</strain>
    </source>
</reference>
<dbReference type="Proteomes" id="UP001168146">
    <property type="component" value="Unassembled WGS sequence"/>
</dbReference>
<evidence type="ECO:0000256" key="1">
    <source>
        <dbReference type="ARBA" id="ARBA00009686"/>
    </source>
</evidence>
<dbReference type="InterPro" id="IPR051498">
    <property type="entry name" value="Phosducin-like_chap/apop_reg"/>
</dbReference>
<feature type="compositionally biased region" description="Basic and acidic residues" evidence="2">
    <location>
        <begin position="217"/>
        <end position="232"/>
    </location>
</feature>
<feature type="domain" description="Phosducin" evidence="3">
    <location>
        <begin position="50"/>
        <end position="212"/>
    </location>
</feature>
<dbReference type="STRING" id="329885.A0A4U0TZB5"/>
<organism evidence="6 7">
    <name type="scientific">Friedmanniomyces endolithicus</name>
    <dbReference type="NCBI Taxonomy" id="329885"/>
    <lineage>
        <taxon>Eukaryota</taxon>
        <taxon>Fungi</taxon>
        <taxon>Dikarya</taxon>
        <taxon>Ascomycota</taxon>
        <taxon>Pezizomycotina</taxon>
        <taxon>Dothideomycetes</taxon>
        <taxon>Dothideomycetidae</taxon>
        <taxon>Mycosphaerellales</taxon>
        <taxon>Teratosphaeriaceae</taxon>
        <taxon>Friedmanniomyces</taxon>
    </lineage>
</organism>
<dbReference type="Proteomes" id="UP000310066">
    <property type="component" value="Unassembled WGS sequence"/>
</dbReference>
<evidence type="ECO:0000259" key="3">
    <source>
        <dbReference type="Pfam" id="PF02114"/>
    </source>
</evidence>
<dbReference type="CDD" id="cd02988">
    <property type="entry name" value="Phd_like_VIAF"/>
    <property type="match status" value="1"/>
</dbReference>
<proteinExistence type="inferred from homology"/>
<dbReference type="PANTHER" id="PTHR45809:SF3">
    <property type="entry name" value="VIRAL IAP-ASSOCIATED FACTOR HOMOLOG"/>
    <property type="match status" value="1"/>
</dbReference>
<dbReference type="Proteomes" id="UP001175353">
    <property type="component" value="Unassembled WGS sequence"/>
</dbReference>
<reference evidence="4" key="2">
    <citation type="submission" date="2021-12" db="EMBL/GenBank/DDBJ databases">
        <title>Black yeast isolated from Biological Soil Crust.</title>
        <authorList>
            <person name="Kurbessoian T."/>
        </authorList>
    </citation>
    <scope>NUCLEOTIDE SEQUENCE</scope>
    <source>
        <strain evidence="4">CCFEE 5208</strain>
    </source>
</reference>
<dbReference type="PANTHER" id="PTHR45809">
    <property type="entry name" value="VIRAL IAP-ASSOCIATED FACTOR HOMOLOG"/>
    <property type="match status" value="1"/>
</dbReference>
<dbReference type="EMBL" id="NAJP01000124">
    <property type="protein sequence ID" value="TKA27838.1"/>
    <property type="molecule type" value="Genomic_DNA"/>
</dbReference>
<dbReference type="OrthoDB" id="45518at2759"/>
<dbReference type="Pfam" id="PF02114">
    <property type="entry name" value="Phosducin"/>
    <property type="match status" value="1"/>
</dbReference>
<reference evidence="5" key="3">
    <citation type="submission" date="2023-06" db="EMBL/GenBank/DDBJ databases">
        <title>Black Yeasts Isolated from many extreme environments.</title>
        <authorList>
            <person name="Coleine C."/>
            <person name="Stajich J.E."/>
            <person name="Selbmann L."/>
        </authorList>
    </citation>
    <scope>NUCLEOTIDE SEQUENCE</scope>
    <source>
        <strain evidence="5">CCFEE 5200</strain>
    </source>
</reference>
<evidence type="ECO:0000313" key="5">
    <source>
        <dbReference type="EMBL" id="KAK1005614.1"/>
    </source>
</evidence>
<feature type="region of interest" description="Disordered" evidence="2">
    <location>
        <begin position="217"/>
        <end position="257"/>
    </location>
</feature>
<dbReference type="InterPro" id="IPR024253">
    <property type="entry name" value="Phosducin_thioredoxin-like_dom"/>
</dbReference>
<sequence length="257" mass="29143">MDMNMPVNVPVDDPNADTEWNDILRRHKIIPEKPPSPTPLIEEALTQARQLAHENRLEGKDLEELDELEDDEDEAFLDSYRQKRMQELKVLERKSVYGRVFPVQKVEYSREVTEESSTAWVCVLLTSSSGMNVESQRLVEVWRELAATWGDVKFCQMRADLCIEGYPDRNTPTVLMYKAGEIRRQIVTLKELGGDGTNVGDVEAVLVGLGAIKHGDPRLAKKERDSGGDRKGKVGGSIRQSERRKEADDEDGDSDWE</sequence>
<evidence type="ECO:0000313" key="7">
    <source>
        <dbReference type="Proteomes" id="UP000310066"/>
    </source>
</evidence>
<evidence type="ECO:0000313" key="4">
    <source>
        <dbReference type="EMBL" id="KAK0315187.1"/>
    </source>
</evidence>
<evidence type="ECO:0000313" key="6">
    <source>
        <dbReference type="EMBL" id="TKA27838.1"/>
    </source>
</evidence>
<name>A0A4U0TZB5_9PEZI</name>
<evidence type="ECO:0000256" key="2">
    <source>
        <dbReference type="SAM" id="MobiDB-lite"/>
    </source>
</evidence>
<feature type="compositionally biased region" description="Acidic residues" evidence="2">
    <location>
        <begin position="248"/>
        <end position="257"/>
    </location>
</feature>
<dbReference type="Gene3D" id="3.40.30.10">
    <property type="entry name" value="Glutaredoxin"/>
    <property type="match status" value="1"/>
</dbReference>
<dbReference type="GO" id="GO:0005737">
    <property type="term" value="C:cytoplasm"/>
    <property type="evidence" value="ECO:0007669"/>
    <property type="project" value="TreeGrafter"/>
</dbReference>
<comment type="similarity">
    <text evidence="1">Belongs to the phosducin family.</text>
</comment>
<comment type="caution">
    <text evidence="6">The sequence shown here is derived from an EMBL/GenBank/DDBJ whole genome shotgun (WGS) entry which is preliminary data.</text>
</comment>
<dbReference type="InterPro" id="IPR036249">
    <property type="entry name" value="Thioredoxin-like_sf"/>
</dbReference>
<keyword evidence="8" id="KW-1185">Reference proteome</keyword>
<dbReference type="GO" id="GO:0006457">
    <property type="term" value="P:protein folding"/>
    <property type="evidence" value="ECO:0007669"/>
    <property type="project" value="TreeGrafter"/>
</dbReference>
<dbReference type="AlphaFoldDB" id="A0A4U0TZB5"/>
<protein>
    <submittedName>
        <fullName evidence="4">Proteolipid protein 2</fullName>
    </submittedName>
</protein>
<accession>A0A4U0TZB5</accession>
<dbReference type="SUPFAM" id="SSF52833">
    <property type="entry name" value="Thioredoxin-like"/>
    <property type="match status" value="1"/>
</dbReference>
<dbReference type="EMBL" id="JAUJLE010000022">
    <property type="protein sequence ID" value="KAK1005614.1"/>
    <property type="molecule type" value="Genomic_DNA"/>
</dbReference>
<dbReference type="EMBL" id="JASUXU010000052">
    <property type="protein sequence ID" value="KAK0315187.1"/>
    <property type="molecule type" value="Genomic_DNA"/>
</dbReference>
<evidence type="ECO:0000313" key="8">
    <source>
        <dbReference type="Proteomes" id="UP001175353"/>
    </source>
</evidence>
<gene>
    <name evidence="4" type="primary">PLP2_1</name>
    <name evidence="6" type="ORF">B0A54_16363</name>
    <name evidence="4" type="ORF">LTR82_012746</name>
    <name evidence="5" type="ORF">LTR91_004036</name>
</gene>